<evidence type="ECO:0000259" key="12">
    <source>
        <dbReference type="Pfam" id="PF02463"/>
    </source>
</evidence>
<dbReference type="NCBIfam" id="TIGR00634">
    <property type="entry name" value="recN"/>
    <property type="match status" value="1"/>
</dbReference>
<keyword evidence="7 9" id="KW-0234">DNA repair</keyword>
<dbReference type="GO" id="GO:0006281">
    <property type="term" value="P:DNA repair"/>
    <property type="evidence" value="ECO:0007669"/>
    <property type="project" value="UniProtKB-KW"/>
</dbReference>
<dbReference type="PANTHER" id="PTHR11059:SF0">
    <property type="entry name" value="DNA REPAIR PROTEIN RECN"/>
    <property type="match status" value="1"/>
</dbReference>
<dbReference type="FunFam" id="3.40.50.300:FF:000356">
    <property type="entry name" value="DNA repair protein RecN"/>
    <property type="match status" value="1"/>
</dbReference>
<feature type="coiled-coil region" evidence="10">
    <location>
        <begin position="335"/>
        <end position="362"/>
    </location>
</feature>
<dbReference type="SUPFAM" id="SSF52540">
    <property type="entry name" value="P-loop containing nucleoside triphosphate hydrolases"/>
    <property type="match status" value="2"/>
</dbReference>
<protein>
    <recommendedName>
        <fullName evidence="3 9">DNA repair protein RecN</fullName>
    </recommendedName>
    <alternativeName>
        <fullName evidence="8 9">Recombination protein N</fullName>
    </alternativeName>
</protein>
<organism evidence="13 14">
    <name type="scientific">Enterovirga aerilata</name>
    <dbReference type="NCBI Taxonomy" id="2730920"/>
    <lineage>
        <taxon>Bacteria</taxon>
        <taxon>Pseudomonadati</taxon>
        <taxon>Pseudomonadota</taxon>
        <taxon>Alphaproteobacteria</taxon>
        <taxon>Hyphomicrobiales</taxon>
        <taxon>Methylobacteriaceae</taxon>
        <taxon>Enterovirga</taxon>
    </lineage>
</organism>
<dbReference type="Pfam" id="PF02463">
    <property type="entry name" value="SMC_N"/>
    <property type="match status" value="1"/>
</dbReference>
<dbReference type="FunFam" id="3.40.50.300:FF:000319">
    <property type="entry name" value="DNA repair protein RecN"/>
    <property type="match status" value="1"/>
</dbReference>
<evidence type="ECO:0000256" key="7">
    <source>
        <dbReference type="ARBA" id="ARBA00023204"/>
    </source>
</evidence>
<evidence type="ECO:0000256" key="5">
    <source>
        <dbReference type="ARBA" id="ARBA00022763"/>
    </source>
</evidence>
<evidence type="ECO:0000256" key="6">
    <source>
        <dbReference type="ARBA" id="ARBA00022840"/>
    </source>
</evidence>
<keyword evidence="4" id="KW-0547">Nucleotide-binding</keyword>
<comment type="caution">
    <text evidence="13">The sequence shown here is derived from an EMBL/GenBank/DDBJ whole genome shotgun (WGS) entry which is preliminary data.</text>
</comment>
<dbReference type="InterPro" id="IPR003395">
    <property type="entry name" value="RecF/RecN/SMC_N"/>
</dbReference>
<gene>
    <name evidence="13" type="primary">recN</name>
    <name evidence="13" type="ORF">HJG44_00375</name>
</gene>
<dbReference type="PIRSF" id="PIRSF003128">
    <property type="entry name" value="RecN"/>
    <property type="match status" value="1"/>
</dbReference>
<dbReference type="Proteomes" id="UP000564885">
    <property type="component" value="Unassembled WGS sequence"/>
</dbReference>
<evidence type="ECO:0000256" key="9">
    <source>
        <dbReference type="PIRNR" id="PIRNR003128"/>
    </source>
</evidence>
<reference evidence="13 14" key="1">
    <citation type="submission" date="2020-04" db="EMBL/GenBank/DDBJ databases">
        <title>Enterovirga sp. isolate from soil.</title>
        <authorList>
            <person name="Chea S."/>
            <person name="Kim D.-U."/>
        </authorList>
    </citation>
    <scope>NUCLEOTIDE SEQUENCE [LARGE SCALE GENOMIC DNA]</scope>
    <source>
        <strain evidence="13 14">DB1703</strain>
    </source>
</reference>
<dbReference type="InterPro" id="IPR027417">
    <property type="entry name" value="P-loop_NTPase"/>
</dbReference>
<keyword evidence="5 9" id="KW-0227">DNA damage</keyword>
<evidence type="ECO:0000256" key="8">
    <source>
        <dbReference type="ARBA" id="ARBA00033408"/>
    </source>
</evidence>
<dbReference type="CDD" id="cd03241">
    <property type="entry name" value="ABC_RecN"/>
    <property type="match status" value="2"/>
</dbReference>
<dbReference type="Gene3D" id="3.40.50.300">
    <property type="entry name" value="P-loop containing nucleotide triphosphate hydrolases"/>
    <property type="match status" value="2"/>
</dbReference>
<evidence type="ECO:0000313" key="14">
    <source>
        <dbReference type="Proteomes" id="UP000564885"/>
    </source>
</evidence>
<dbReference type="GO" id="GO:0009432">
    <property type="term" value="P:SOS response"/>
    <property type="evidence" value="ECO:0007669"/>
    <property type="project" value="UniProtKB-ARBA"/>
</dbReference>
<evidence type="ECO:0000256" key="1">
    <source>
        <dbReference type="ARBA" id="ARBA00003618"/>
    </source>
</evidence>
<feature type="region of interest" description="Disordered" evidence="11">
    <location>
        <begin position="557"/>
        <end position="577"/>
    </location>
</feature>
<dbReference type="InterPro" id="IPR004604">
    <property type="entry name" value="DNA_recomb/repair_RecN"/>
</dbReference>
<name>A0A849IA59_9HYPH</name>
<keyword evidence="14" id="KW-1185">Reference proteome</keyword>
<evidence type="ECO:0000256" key="2">
    <source>
        <dbReference type="ARBA" id="ARBA00009441"/>
    </source>
</evidence>
<feature type="domain" description="RecF/RecN/SMC N-terminal" evidence="12">
    <location>
        <begin position="14"/>
        <end position="504"/>
    </location>
</feature>
<dbReference type="GO" id="GO:0005524">
    <property type="term" value="F:ATP binding"/>
    <property type="evidence" value="ECO:0007669"/>
    <property type="project" value="UniProtKB-KW"/>
</dbReference>
<comment type="function">
    <text evidence="1 9">May be involved in recombinational repair of damaged DNA.</text>
</comment>
<dbReference type="GO" id="GO:0043590">
    <property type="term" value="C:bacterial nucleoid"/>
    <property type="evidence" value="ECO:0007669"/>
    <property type="project" value="TreeGrafter"/>
</dbReference>
<evidence type="ECO:0000256" key="3">
    <source>
        <dbReference type="ARBA" id="ARBA00021315"/>
    </source>
</evidence>
<dbReference type="EMBL" id="JABEPP010000001">
    <property type="protein sequence ID" value="NNM70853.1"/>
    <property type="molecule type" value="Genomic_DNA"/>
</dbReference>
<proteinExistence type="inferred from homology"/>
<accession>A0A849IA59</accession>
<evidence type="ECO:0000256" key="11">
    <source>
        <dbReference type="SAM" id="MobiDB-lite"/>
    </source>
</evidence>
<evidence type="ECO:0000313" key="13">
    <source>
        <dbReference type="EMBL" id="NNM70853.1"/>
    </source>
</evidence>
<dbReference type="RefSeq" id="WP_171216384.1">
    <property type="nucleotide sequence ID" value="NZ_JABEPP010000001.1"/>
</dbReference>
<keyword evidence="6" id="KW-0067">ATP-binding</keyword>
<dbReference type="PANTHER" id="PTHR11059">
    <property type="entry name" value="DNA REPAIR PROTEIN RECN"/>
    <property type="match status" value="1"/>
</dbReference>
<keyword evidence="10" id="KW-0175">Coiled coil</keyword>
<dbReference type="AlphaFoldDB" id="A0A849IA59"/>
<comment type="similarity">
    <text evidence="2 9">Belongs to the RecN family.</text>
</comment>
<sequence length="577" mass="61652">MLAELLIRDIVLIDRLDLRFPAGLSVLTGETGAGKSILLDAVSLALGGRGDGALVRQGEARGQVTAVFDVPADHPARALARLAEIDADGDLILRRIQFADGRTRALINDQPVSVQALRAIGATLVEIHGQHDDRAMVDPATHRDILDAYAGLQGQARQVADAARRLRELRSEVAAHESRLDAIRREAEYLSHAHAELTELDPQPGEEESLTERRQVMMQSEKIAADLTGALETVAGSASPVPAISAVLRKFERRSGQLGTLLDPSIAALNAVLLALDEARTAIEETIRATEFDPGELERTEERLFKLRAASRKFSVPADELPALRERFAADLAAIDAGEEELTRLRRQLAEADRAYAAAAQALSEGRHAAAAALDDAVARELAPLKLERARFITKVETDASSRDSAGYDRVEFWAQTNPGTRPGPVMKVASGGELSRFILALKVVLADRGSAPTLVFDEVDTGVGGAVSDAIGQRLARLAERVQVMAVTHAPQVAARASSHFLIVKEPVPESERVATRVAALAPTHRREEIARMLAGASVTDEARAAAHKLIEAAAAAAASPAAGHKRRVGRPSLSG</sequence>
<dbReference type="GO" id="GO:0006310">
    <property type="term" value="P:DNA recombination"/>
    <property type="evidence" value="ECO:0007669"/>
    <property type="project" value="InterPro"/>
</dbReference>
<evidence type="ECO:0000256" key="10">
    <source>
        <dbReference type="SAM" id="Coils"/>
    </source>
</evidence>
<evidence type="ECO:0000256" key="4">
    <source>
        <dbReference type="ARBA" id="ARBA00022741"/>
    </source>
</evidence>
<feature type="coiled-coil region" evidence="10">
    <location>
        <begin position="152"/>
        <end position="186"/>
    </location>
</feature>